<evidence type="ECO:0000313" key="8">
    <source>
        <dbReference type="Proteomes" id="UP000678281"/>
    </source>
</evidence>
<evidence type="ECO:0000313" key="7">
    <source>
        <dbReference type="EMBL" id="MBS3849775.1"/>
    </source>
</evidence>
<dbReference type="PROSITE" id="PS00671">
    <property type="entry name" value="D_2_HYDROXYACID_DH_3"/>
    <property type="match status" value="1"/>
</dbReference>
<dbReference type="InterPro" id="IPR006140">
    <property type="entry name" value="D-isomer_DH_NAD-bd"/>
</dbReference>
<evidence type="ECO:0000256" key="3">
    <source>
        <dbReference type="ARBA" id="ARBA00023027"/>
    </source>
</evidence>
<evidence type="ECO:0000259" key="5">
    <source>
        <dbReference type="Pfam" id="PF00389"/>
    </source>
</evidence>
<evidence type="ECO:0000256" key="4">
    <source>
        <dbReference type="RuleBase" id="RU003719"/>
    </source>
</evidence>
<dbReference type="CDD" id="cd12173">
    <property type="entry name" value="PGDH_4"/>
    <property type="match status" value="1"/>
</dbReference>
<dbReference type="SUPFAM" id="SSF52283">
    <property type="entry name" value="Formate/glycerate dehydrogenase catalytic domain-like"/>
    <property type="match status" value="1"/>
</dbReference>
<comment type="caution">
    <text evidence="7">The sequence shown here is derived from an EMBL/GenBank/DDBJ whole genome shotgun (WGS) entry which is preliminary data.</text>
</comment>
<dbReference type="InterPro" id="IPR050418">
    <property type="entry name" value="D-iso_2-hydroxyacid_DH_PdxB"/>
</dbReference>
<dbReference type="RefSeq" id="WP_212659407.1">
    <property type="nucleotide sequence ID" value="NZ_JAGXTP010000002.1"/>
</dbReference>
<dbReference type="InterPro" id="IPR036291">
    <property type="entry name" value="NAD(P)-bd_dom_sf"/>
</dbReference>
<keyword evidence="2 4" id="KW-0560">Oxidoreductase</keyword>
<evidence type="ECO:0000256" key="1">
    <source>
        <dbReference type="ARBA" id="ARBA00005854"/>
    </source>
</evidence>
<dbReference type="PROSITE" id="PS00670">
    <property type="entry name" value="D_2_HYDROXYACID_DH_2"/>
    <property type="match status" value="1"/>
</dbReference>
<keyword evidence="3" id="KW-0520">NAD</keyword>
<comment type="similarity">
    <text evidence="1 4">Belongs to the D-isomer specific 2-hydroxyacid dehydrogenase family.</text>
</comment>
<dbReference type="PANTHER" id="PTHR43761">
    <property type="entry name" value="D-ISOMER SPECIFIC 2-HYDROXYACID DEHYDROGENASE FAMILY PROTEIN (AFU_ORTHOLOGUE AFUA_1G13630)"/>
    <property type="match status" value="1"/>
</dbReference>
<dbReference type="PROSITE" id="PS00065">
    <property type="entry name" value="D_2_HYDROXYACID_DH_1"/>
    <property type="match status" value="1"/>
</dbReference>
<evidence type="ECO:0000259" key="6">
    <source>
        <dbReference type="Pfam" id="PF02826"/>
    </source>
</evidence>
<proteinExistence type="inferred from homology"/>
<dbReference type="AlphaFoldDB" id="A0A942IET8"/>
<dbReference type="GO" id="GO:0016616">
    <property type="term" value="F:oxidoreductase activity, acting on the CH-OH group of donors, NAD or NADP as acceptor"/>
    <property type="evidence" value="ECO:0007669"/>
    <property type="project" value="InterPro"/>
</dbReference>
<dbReference type="FunFam" id="3.40.50.720:FF:000203">
    <property type="entry name" value="D-3-phosphoglycerate dehydrogenase (SerA)"/>
    <property type="match status" value="1"/>
</dbReference>
<accession>A0A942IET8</accession>
<protein>
    <submittedName>
        <fullName evidence="7">Hydroxyacid dehydrogenase</fullName>
    </submittedName>
</protein>
<reference evidence="7" key="1">
    <citation type="submission" date="2021-04" db="EMBL/GenBank/DDBJ databases">
        <title>Devosia litorisediminis sp. nov., isolated from a sand dune.</title>
        <authorList>
            <person name="Park S."/>
            <person name="Yoon J.-H."/>
        </authorList>
    </citation>
    <scope>NUCLEOTIDE SEQUENCE</scope>
    <source>
        <strain evidence="7">BSSL-BM10</strain>
    </source>
</reference>
<name>A0A942IET8_9HYPH</name>
<dbReference type="InterPro" id="IPR006139">
    <property type="entry name" value="D-isomer_2_OHA_DH_cat_dom"/>
</dbReference>
<organism evidence="7 8">
    <name type="scientific">Devosia litorisediminis</name>
    <dbReference type="NCBI Taxonomy" id="2829817"/>
    <lineage>
        <taxon>Bacteria</taxon>
        <taxon>Pseudomonadati</taxon>
        <taxon>Pseudomonadota</taxon>
        <taxon>Alphaproteobacteria</taxon>
        <taxon>Hyphomicrobiales</taxon>
        <taxon>Devosiaceae</taxon>
        <taxon>Devosia</taxon>
    </lineage>
</organism>
<sequence length="333" mass="34767">MARKSVLVTGLAIDEAAESRLISEGVDIIYAGSALASAELAALAAQHQVHGIIVRQGVIDERVIAASERLAVLSRHGTGVDLIDLSAATRRGIPVLRAAGANAKSVAEHTIGFIFGLVKNFKPLDQAVRDGQWPKPGYVGRDIAGLDLGIVGFGAVGQLVAQSATALGMSVRVYDPRAQVPENIIHAPSLEALLAQSDVVSLHCPLTQESWHMLDASALALMRKDAFLVNTARGGLVDERALVEALRSGQLAGAALDSFEVEPPAPDNALWDLPNIILTPHIAGAGQSGMKAVGLSCVGNLLDALKGRPLRRACLANPDVAHLVPASSGIKFE</sequence>
<evidence type="ECO:0000256" key="2">
    <source>
        <dbReference type="ARBA" id="ARBA00023002"/>
    </source>
</evidence>
<dbReference type="SUPFAM" id="SSF51735">
    <property type="entry name" value="NAD(P)-binding Rossmann-fold domains"/>
    <property type="match status" value="1"/>
</dbReference>
<dbReference type="PANTHER" id="PTHR43761:SF1">
    <property type="entry name" value="D-ISOMER SPECIFIC 2-HYDROXYACID DEHYDROGENASE CATALYTIC DOMAIN-CONTAINING PROTEIN-RELATED"/>
    <property type="match status" value="1"/>
</dbReference>
<dbReference type="EMBL" id="JAGXTP010000002">
    <property type="protein sequence ID" value="MBS3849775.1"/>
    <property type="molecule type" value="Genomic_DNA"/>
</dbReference>
<dbReference type="GO" id="GO:0051287">
    <property type="term" value="F:NAD binding"/>
    <property type="evidence" value="ECO:0007669"/>
    <property type="project" value="InterPro"/>
</dbReference>
<dbReference type="Proteomes" id="UP000678281">
    <property type="component" value="Unassembled WGS sequence"/>
</dbReference>
<dbReference type="InterPro" id="IPR029752">
    <property type="entry name" value="D-isomer_DH_CS1"/>
</dbReference>
<keyword evidence="8" id="KW-1185">Reference proteome</keyword>
<dbReference type="Pfam" id="PF02826">
    <property type="entry name" value="2-Hacid_dh_C"/>
    <property type="match status" value="1"/>
</dbReference>
<gene>
    <name evidence="7" type="ORF">KD146_13810</name>
</gene>
<feature type="domain" description="D-isomer specific 2-hydroxyacid dehydrogenase catalytic" evidence="5">
    <location>
        <begin position="15"/>
        <end position="312"/>
    </location>
</feature>
<feature type="domain" description="D-isomer specific 2-hydroxyacid dehydrogenase NAD-binding" evidence="6">
    <location>
        <begin position="112"/>
        <end position="283"/>
    </location>
</feature>
<dbReference type="Gene3D" id="3.40.50.720">
    <property type="entry name" value="NAD(P)-binding Rossmann-like Domain"/>
    <property type="match status" value="2"/>
</dbReference>
<dbReference type="Pfam" id="PF00389">
    <property type="entry name" value="2-Hacid_dh"/>
    <property type="match status" value="1"/>
</dbReference>
<dbReference type="InterPro" id="IPR029753">
    <property type="entry name" value="D-isomer_DH_CS"/>
</dbReference>